<accession>A0A810Q959</accession>
<dbReference type="EMBL" id="AP023420">
    <property type="protein sequence ID" value="BCK82792.1"/>
    <property type="molecule type" value="Genomic_DNA"/>
</dbReference>
<dbReference type="KEGG" id="pfaa:MM59RIKEN_01110"/>
<reference evidence="1" key="1">
    <citation type="submission" date="2020-09" db="EMBL/GenBank/DDBJ databases">
        <title>New species isolated from human feces.</title>
        <authorList>
            <person name="Kitahara M."/>
            <person name="Shigeno Y."/>
            <person name="Shime M."/>
            <person name="Matsumoto Y."/>
            <person name="Nakamura S."/>
            <person name="Motooka D."/>
            <person name="Fukuoka S."/>
            <person name="Nishikawa H."/>
            <person name="Benno Y."/>
        </authorList>
    </citation>
    <scope>NUCLEOTIDE SEQUENCE</scope>
    <source>
        <strain evidence="1">MM59</strain>
    </source>
</reference>
<gene>
    <name evidence="1" type="ORF">MM59RIKEN_01110</name>
</gene>
<protein>
    <recommendedName>
        <fullName evidence="3">DUF3800 domain-containing protein</fullName>
    </recommendedName>
</protein>
<keyword evidence="2" id="KW-1185">Reference proteome</keyword>
<dbReference type="Proteomes" id="UP000679848">
    <property type="component" value="Chromosome"/>
</dbReference>
<proteinExistence type="predicted"/>
<dbReference type="AlphaFoldDB" id="A0A810Q959"/>
<evidence type="ECO:0000313" key="2">
    <source>
        <dbReference type="Proteomes" id="UP000679848"/>
    </source>
</evidence>
<evidence type="ECO:0000313" key="1">
    <source>
        <dbReference type="EMBL" id="BCK82792.1"/>
    </source>
</evidence>
<dbReference type="InterPro" id="IPR024524">
    <property type="entry name" value="DUF3800"/>
</dbReference>
<dbReference type="Pfam" id="PF12686">
    <property type="entry name" value="DUF3800"/>
    <property type="match status" value="1"/>
</dbReference>
<dbReference type="RefSeq" id="WP_213542407.1">
    <property type="nucleotide sequence ID" value="NZ_AP023420.1"/>
</dbReference>
<name>A0A810Q959_9FIRM</name>
<sequence length="503" mass="59078">MKMYNFYYDESEHSRKITSKTVKSNNYYDNFVSVIVGWPKEKEQAVHKKHLAFEERYAARKNKKGELKSETLKQSQFDFGFASMNKYNVQFVDDFLSLFDEEFNLYFFIASKIEYLVLQLFAEYKSNFFLDADAMKYSITKVLVMYRPEKVIDCIFNSPESFVDVLKEFFRERIECNKENIELKRQESQAFEAVLYYLENVSVVPKLDWTYYMPFDGFREYLKEEKITDYFLTLDKEGEEGQESKTLQSARLIGLQNTVEVDSLSSFGIRIADIMAGIITKLLKSLCDSLRYHSPEEGVQKKVLAARWFQMNEAQLELYKKLYKIICEWDHAWYKSYAGIYSDDLVTFIALLNYMNHFESVKQIHDEGLSMQGEYFNSFACKQLEDYFDRRRNKLPIDPITDTNKEFFINRRGAKVFFDIEKQPIIPINEGSQTAMVLSVGMSNMALPLITVLKDEKPVCYRLPQELSDWAYTAIGIANMGENLFPAQVTFSKINGRYYADIL</sequence>
<evidence type="ECO:0008006" key="3">
    <source>
        <dbReference type="Google" id="ProtNLM"/>
    </source>
</evidence>
<organism evidence="1 2">
    <name type="scientific">Pusillibacter faecalis</name>
    <dbReference type="NCBI Taxonomy" id="2714358"/>
    <lineage>
        <taxon>Bacteria</taxon>
        <taxon>Bacillati</taxon>
        <taxon>Bacillota</taxon>
        <taxon>Clostridia</taxon>
        <taxon>Eubacteriales</taxon>
        <taxon>Oscillospiraceae</taxon>
        <taxon>Pusillibacter</taxon>
    </lineage>
</organism>